<name>A0A7J7NMF7_9MAGN</name>
<proteinExistence type="predicted"/>
<dbReference type="PANTHER" id="PTHR31973:SF187">
    <property type="entry name" value="MUTATOR TRANSPOSASE MUDRA PROTEIN"/>
    <property type="match status" value="1"/>
</dbReference>
<evidence type="ECO:0000313" key="2">
    <source>
        <dbReference type="EMBL" id="KAF6168210.1"/>
    </source>
</evidence>
<reference evidence="2 3" key="1">
    <citation type="journal article" date="2020" name="IScience">
        <title>Genome Sequencing of the Endangered Kingdonia uniflora (Circaeasteraceae, Ranunculales) Reveals Potential Mechanisms of Evolutionary Specialization.</title>
        <authorList>
            <person name="Sun Y."/>
            <person name="Deng T."/>
            <person name="Zhang A."/>
            <person name="Moore M.J."/>
            <person name="Landis J.B."/>
            <person name="Lin N."/>
            <person name="Zhang H."/>
            <person name="Zhang X."/>
            <person name="Huang J."/>
            <person name="Zhang X."/>
            <person name="Sun H."/>
            <person name="Wang H."/>
        </authorList>
    </citation>
    <scope>NUCLEOTIDE SEQUENCE [LARGE SCALE GENOMIC DNA]</scope>
    <source>
        <strain evidence="2">TB1705</strain>
        <tissue evidence="2">Leaf</tissue>
    </source>
</reference>
<dbReference type="EMBL" id="JACGCM010000704">
    <property type="protein sequence ID" value="KAF6168210.1"/>
    <property type="molecule type" value="Genomic_DNA"/>
</dbReference>
<dbReference type="AlphaFoldDB" id="A0A7J7NMF7"/>
<comment type="caution">
    <text evidence="2">The sequence shown here is derived from an EMBL/GenBank/DDBJ whole genome shotgun (WGS) entry which is preliminary data.</text>
</comment>
<evidence type="ECO:0000259" key="1">
    <source>
        <dbReference type="Pfam" id="PF10551"/>
    </source>
</evidence>
<protein>
    <recommendedName>
        <fullName evidence="1">MULE transposase domain-containing protein</fullName>
    </recommendedName>
</protein>
<organism evidence="2 3">
    <name type="scientific">Kingdonia uniflora</name>
    <dbReference type="NCBI Taxonomy" id="39325"/>
    <lineage>
        <taxon>Eukaryota</taxon>
        <taxon>Viridiplantae</taxon>
        <taxon>Streptophyta</taxon>
        <taxon>Embryophyta</taxon>
        <taxon>Tracheophyta</taxon>
        <taxon>Spermatophyta</taxon>
        <taxon>Magnoliopsida</taxon>
        <taxon>Ranunculales</taxon>
        <taxon>Circaeasteraceae</taxon>
        <taxon>Kingdonia</taxon>
    </lineage>
</organism>
<gene>
    <name evidence="2" type="ORF">GIB67_011595</name>
</gene>
<sequence length="256" mass="29730">MGSETTKSWTYFLEMFGANFHGYDTRFIVISDRNPRIINAIPKVFPFAIHTLCAFHISNNIKTTIESTRIAFRMAAEALASTYFDKHMNAIRNTDPVGLQYILGGKPSPILILKDYEIKKYQPRFYVENSADTEKNYDLEEDLLNRDEKLEYEEVAKLWRSQQMPLPRSRWIMVFGQMRSPQVWLIVKSRVKDNDLSDENCHRSRDKMGWGGEGVTIFTGDEDTKFGWVSRELAECVGMLAIVCCLFLMKRLLEVQ</sequence>
<accession>A0A7J7NMF7</accession>
<evidence type="ECO:0000313" key="3">
    <source>
        <dbReference type="Proteomes" id="UP000541444"/>
    </source>
</evidence>
<dbReference type="InterPro" id="IPR018289">
    <property type="entry name" value="MULE_transposase_dom"/>
</dbReference>
<dbReference type="PANTHER" id="PTHR31973">
    <property type="entry name" value="POLYPROTEIN, PUTATIVE-RELATED"/>
    <property type="match status" value="1"/>
</dbReference>
<dbReference type="Pfam" id="PF10551">
    <property type="entry name" value="MULE"/>
    <property type="match status" value="1"/>
</dbReference>
<dbReference type="Proteomes" id="UP000541444">
    <property type="component" value="Unassembled WGS sequence"/>
</dbReference>
<feature type="domain" description="MULE transposase" evidence="1">
    <location>
        <begin position="1"/>
        <end position="60"/>
    </location>
</feature>
<keyword evidence="3" id="KW-1185">Reference proteome</keyword>